<dbReference type="Gene3D" id="1.10.287.130">
    <property type="match status" value="1"/>
</dbReference>
<evidence type="ECO:0000256" key="2">
    <source>
        <dbReference type="ARBA" id="ARBA00012438"/>
    </source>
</evidence>
<keyword evidence="8" id="KW-0808">Transferase</keyword>
<comment type="catalytic activity">
    <reaction evidence="1">
        <text>ATP + protein L-histidine = ADP + protein N-phospho-L-histidine.</text>
        <dbReference type="EC" id="2.7.13.3"/>
    </reaction>
</comment>
<keyword evidence="5" id="KW-0175">Coiled coil</keyword>
<dbReference type="PANTHER" id="PTHR43065:SF42">
    <property type="entry name" value="TWO-COMPONENT SENSOR PPRA"/>
    <property type="match status" value="1"/>
</dbReference>
<dbReference type="SMART" id="SM00388">
    <property type="entry name" value="HisKA"/>
    <property type="match status" value="1"/>
</dbReference>
<evidence type="ECO:0000259" key="6">
    <source>
        <dbReference type="PROSITE" id="PS50109"/>
    </source>
</evidence>
<dbReference type="SMART" id="SM00448">
    <property type="entry name" value="REC"/>
    <property type="match status" value="1"/>
</dbReference>
<sequence length="567" mass="59628">MHDGDRAPPAGPVLILTPTGRDADVAAGLLAAEGIGTTVVPTLKALQAALDDTAGMVLLADEAVIGADTSVLAAWLAAQPPWSDLPFVVLTRAGTAVRRPTTGTNLAGTLGNVLFLERPLQALSLVSAVKSALRARQRQRQVRDYLAAQVGAAERAAALLEERVRERTAALEAADAERRQMAAALAQAQKMEAVGQLTGGLAHDLNNMLAGIIGGLSLMQTRLAKGQITQLDRYITMAQHAAHRAAGLTHRLLAFSRRQTLEPKPTGVNRLVTDMLDLVRSTIGPGITIETALADEPWLTLCDPHQLENALLNLCINARDAMPQGGRLLIETANTHLTPDAAARLREAGPGDYVTLGVTDTGTGIPPEVIARVFDPFFTTKPQGEGTGLGLSMVYGFLHQSGGHVQIVSDLGQGTTVRLYLPRHDGAEETTAAGPAPLAARPLGRHETVLVVDDEPAVRTVVTEVLRTLGCEPLEAPDGPAGLRLLKSSPGVALLVADMGLPGGMNGQQLADAARRERPGLKVLFITGYAEATRSRGGWPGPGAQVMTKPFALDALANRIRELLPGP</sequence>
<dbReference type="AlphaFoldDB" id="A0A2S6N154"/>
<proteinExistence type="predicted"/>
<dbReference type="InterPro" id="IPR001789">
    <property type="entry name" value="Sig_transdc_resp-reg_receiver"/>
</dbReference>
<organism evidence="8 9">
    <name type="scientific">Rhodopila globiformis</name>
    <name type="common">Rhodopseudomonas globiformis</name>
    <dbReference type="NCBI Taxonomy" id="1071"/>
    <lineage>
        <taxon>Bacteria</taxon>
        <taxon>Pseudomonadati</taxon>
        <taxon>Pseudomonadota</taxon>
        <taxon>Alphaproteobacteria</taxon>
        <taxon>Acetobacterales</taxon>
        <taxon>Acetobacteraceae</taxon>
        <taxon>Rhodopila</taxon>
    </lineage>
</organism>
<dbReference type="InterPro" id="IPR011006">
    <property type="entry name" value="CheY-like_superfamily"/>
</dbReference>
<dbReference type="Gene3D" id="3.30.565.10">
    <property type="entry name" value="Histidine kinase-like ATPase, C-terminal domain"/>
    <property type="match status" value="1"/>
</dbReference>
<evidence type="ECO:0000313" key="8">
    <source>
        <dbReference type="EMBL" id="PPQ28316.1"/>
    </source>
</evidence>
<dbReference type="InterPro" id="IPR036890">
    <property type="entry name" value="HATPase_C_sf"/>
</dbReference>
<dbReference type="Gene3D" id="3.40.50.2300">
    <property type="match status" value="1"/>
</dbReference>
<dbReference type="SUPFAM" id="SSF47384">
    <property type="entry name" value="Homodimeric domain of signal transducing histidine kinase"/>
    <property type="match status" value="1"/>
</dbReference>
<evidence type="ECO:0000313" key="9">
    <source>
        <dbReference type="Proteomes" id="UP000239724"/>
    </source>
</evidence>
<dbReference type="SUPFAM" id="SSF55874">
    <property type="entry name" value="ATPase domain of HSP90 chaperone/DNA topoisomerase II/histidine kinase"/>
    <property type="match status" value="1"/>
</dbReference>
<evidence type="ECO:0000256" key="3">
    <source>
        <dbReference type="ARBA" id="ARBA00022553"/>
    </source>
</evidence>
<dbReference type="Pfam" id="PF02518">
    <property type="entry name" value="HATPase_c"/>
    <property type="match status" value="1"/>
</dbReference>
<dbReference type="InterPro" id="IPR036097">
    <property type="entry name" value="HisK_dim/P_sf"/>
</dbReference>
<name>A0A2S6N154_RHOGL</name>
<dbReference type="InterPro" id="IPR005467">
    <property type="entry name" value="His_kinase_dom"/>
</dbReference>
<reference evidence="8 9" key="1">
    <citation type="journal article" date="2018" name="Arch. Microbiol.">
        <title>New insights into the metabolic potential of the phototrophic purple bacterium Rhodopila globiformis DSM 161(T) from its draft genome sequence and evidence for a vanadium-dependent nitrogenase.</title>
        <authorList>
            <person name="Imhoff J.F."/>
            <person name="Rahn T."/>
            <person name="Kunzel S."/>
            <person name="Neulinger S.C."/>
        </authorList>
    </citation>
    <scope>NUCLEOTIDE SEQUENCE [LARGE SCALE GENOMIC DNA]</scope>
    <source>
        <strain evidence="8 9">DSM 161</strain>
    </source>
</reference>
<dbReference type="SUPFAM" id="SSF52172">
    <property type="entry name" value="CheY-like"/>
    <property type="match status" value="1"/>
</dbReference>
<keyword evidence="3 4" id="KW-0597">Phosphoprotein</keyword>
<dbReference type="OrthoDB" id="9796100at2"/>
<dbReference type="RefSeq" id="WP_104521494.1">
    <property type="nucleotide sequence ID" value="NZ_NHRY01000245.1"/>
</dbReference>
<dbReference type="SMART" id="SM00387">
    <property type="entry name" value="HATPase_c"/>
    <property type="match status" value="1"/>
</dbReference>
<evidence type="ECO:0000256" key="1">
    <source>
        <dbReference type="ARBA" id="ARBA00000085"/>
    </source>
</evidence>
<dbReference type="Pfam" id="PF00512">
    <property type="entry name" value="HisKA"/>
    <property type="match status" value="1"/>
</dbReference>
<dbReference type="InterPro" id="IPR003594">
    <property type="entry name" value="HATPase_dom"/>
</dbReference>
<dbReference type="PRINTS" id="PR00344">
    <property type="entry name" value="BCTRLSENSOR"/>
</dbReference>
<dbReference type="PANTHER" id="PTHR43065">
    <property type="entry name" value="SENSOR HISTIDINE KINASE"/>
    <property type="match status" value="1"/>
</dbReference>
<evidence type="ECO:0000256" key="4">
    <source>
        <dbReference type="PROSITE-ProRule" id="PRU00169"/>
    </source>
</evidence>
<feature type="domain" description="Response regulatory" evidence="7">
    <location>
        <begin position="448"/>
        <end position="564"/>
    </location>
</feature>
<gene>
    <name evidence="8" type="ORF">CCS01_24750</name>
</gene>
<feature type="domain" description="Histidine kinase" evidence="6">
    <location>
        <begin position="200"/>
        <end position="425"/>
    </location>
</feature>
<keyword evidence="8" id="KW-0418">Kinase</keyword>
<dbReference type="Proteomes" id="UP000239724">
    <property type="component" value="Unassembled WGS sequence"/>
</dbReference>
<dbReference type="EC" id="2.7.13.3" evidence="2"/>
<dbReference type="GO" id="GO:0000155">
    <property type="term" value="F:phosphorelay sensor kinase activity"/>
    <property type="evidence" value="ECO:0007669"/>
    <property type="project" value="InterPro"/>
</dbReference>
<comment type="caution">
    <text evidence="8">The sequence shown here is derived from an EMBL/GenBank/DDBJ whole genome shotgun (WGS) entry which is preliminary data.</text>
</comment>
<dbReference type="InterPro" id="IPR003661">
    <property type="entry name" value="HisK_dim/P_dom"/>
</dbReference>
<dbReference type="Pfam" id="PF00072">
    <property type="entry name" value="Response_reg"/>
    <property type="match status" value="1"/>
</dbReference>
<accession>A0A2S6N154</accession>
<dbReference type="PROSITE" id="PS50109">
    <property type="entry name" value="HIS_KIN"/>
    <property type="match status" value="1"/>
</dbReference>
<dbReference type="PROSITE" id="PS50110">
    <property type="entry name" value="RESPONSE_REGULATORY"/>
    <property type="match status" value="1"/>
</dbReference>
<keyword evidence="9" id="KW-1185">Reference proteome</keyword>
<dbReference type="CDD" id="cd00082">
    <property type="entry name" value="HisKA"/>
    <property type="match status" value="1"/>
</dbReference>
<evidence type="ECO:0000259" key="7">
    <source>
        <dbReference type="PROSITE" id="PS50110"/>
    </source>
</evidence>
<dbReference type="InterPro" id="IPR004358">
    <property type="entry name" value="Sig_transdc_His_kin-like_C"/>
</dbReference>
<dbReference type="EMBL" id="NHRY01000245">
    <property type="protein sequence ID" value="PPQ28316.1"/>
    <property type="molecule type" value="Genomic_DNA"/>
</dbReference>
<feature type="coiled-coil region" evidence="5">
    <location>
        <begin position="157"/>
        <end position="194"/>
    </location>
</feature>
<protein>
    <recommendedName>
        <fullName evidence="2">histidine kinase</fullName>
        <ecNumber evidence="2">2.7.13.3</ecNumber>
    </recommendedName>
</protein>
<evidence type="ECO:0000256" key="5">
    <source>
        <dbReference type="SAM" id="Coils"/>
    </source>
</evidence>
<feature type="modified residue" description="4-aspartylphosphate" evidence="4">
    <location>
        <position position="498"/>
    </location>
</feature>